<evidence type="ECO:0008006" key="4">
    <source>
        <dbReference type="Google" id="ProtNLM"/>
    </source>
</evidence>
<gene>
    <name evidence="2" type="ORF">Naga_100102g8</name>
</gene>
<feature type="chain" id="PRO_5004901175" description="Secreted protein" evidence="1">
    <location>
        <begin position="20"/>
        <end position="78"/>
    </location>
</feature>
<sequence>MRIFVSCFLAFNFVVMCKCGKVRILLVLHRTPSLVRKTMKYGKGLPLSLLSVLKRNFKRDRIKCRAVFFRVRIDYARS</sequence>
<reference evidence="2 3" key="1">
    <citation type="journal article" date="2014" name="Mol. Plant">
        <title>Chromosome Scale Genome Assembly and Transcriptome Profiling of Nannochloropsis gaditana in Nitrogen Depletion.</title>
        <authorList>
            <person name="Corteggiani Carpinelli E."/>
            <person name="Telatin A."/>
            <person name="Vitulo N."/>
            <person name="Forcato C."/>
            <person name="D'Angelo M."/>
            <person name="Schiavon R."/>
            <person name="Vezzi A."/>
            <person name="Giacometti G.M."/>
            <person name="Morosinotto T."/>
            <person name="Valle G."/>
        </authorList>
    </citation>
    <scope>NUCLEOTIDE SEQUENCE [LARGE SCALE GENOMIC DNA]</scope>
    <source>
        <strain evidence="2 3">B-31</strain>
    </source>
</reference>
<dbReference type="EMBL" id="AZIL01001964">
    <property type="protein sequence ID" value="EWM22959.1"/>
    <property type="molecule type" value="Genomic_DNA"/>
</dbReference>
<evidence type="ECO:0000313" key="3">
    <source>
        <dbReference type="Proteomes" id="UP000019335"/>
    </source>
</evidence>
<keyword evidence="3" id="KW-1185">Reference proteome</keyword>
<comment type="caution">
    <text evidence="2">The sequence shown here is derived from an EMBL/GenBank/DDBJ whole genome shotgun (WGS) entry which is preliminary data.</text>
</comment>
<evidence type="ECO:0000313" key="2">
    <source>
        <dbReference type="EMBL" id="EWM22959.1"/>
    </source>
</evidence>
<proteinExistence type="predicted"/>
<dbReference type="AlphaFoldDB" id="W7TRP4"/>
<protein>
    <recommendedName>
        <fullName evidence="4">Secreted protein</fullName>
    </recommendedName>
</protein>
<accession>W7TRP4</accession>
<dbReference type="Proteomes" id="UP000019335">
    <property type="component" value="Chromosome 19"/>
</dbReference>
<organism evidence="2 3">
    <name type="scientific">Nannochloropsis gaditana</name>
    <dbReference type="NCBI Taxonomy" id="72520"/>
    <lineage>
        <taxon>Eukaryota</taxon>
        <taxon>Sar</taxon>
        <taxon>Stramenopiles</taxon>
        <taxon>Ochrophyta</taxon>
        <taxon>Eustigmatophyceae</taxon>
        <taxon>Eustigmatales</taxon>
        <taxon>Monodopsidaceae</taxon>
        <taxon>Nannochloropsis</taxon>
    </lineage>
</organism>
<evidence type="ECO:0000256" key="1">
    <source>
        <dbReference type="SAM" id="SignalP"/>
    </source>
</evidence>
<name>W7TRP4_9STRA</name>
<keyword evidence="1" id="KW-0732">Signal</keyword>
<feature type="signal peptide" evidence="1">
    <location>
        <begin position="1"/>
        <end position="19"/>
    </location>
</feature>